<keyword evidence="3 5" id="KW-1133">Transmembrane helix</keyword>
<feature type="transmembrane region" description="Helical" evidence="5">
    <location>
        <begin position="46"/>
        <end position="65"/>
    </location>
</feature>
<sequence length="186" mass="21053">MTLTKIPEKHFPKADLGRRASALGVDFFGTWLVSSVFGSGEYGVQVVQILIFVIVWLILRVVIPYNNKGQSLGRWAFDLKVLEFRELEFRRGRIPDLVSLSKREGIIGICLLLVSIAIANIIRNPTAILLVIPLVIDCGSAFSDTQERQALHDRFAGTMIVSSRRGYSLDLKLKRLVETLRRNMRR</sequence>
<dbReference type="Proteomes" id="UP000218238">
    <property type="component" value="Unassembled WGS sequence"/>
</dbReference>
<dbReference type="RefSeq" id="WP_095720992.1">
    <property type="nucleotide sequence ID" value="NZ_NTFS01000050.1"/>
</dbReference>
<evidence type="ECO:0000256" key="2">
    <source>
        <dbReference type="ARBA" id="ARBA00022692"/>
    </source>
</evidence>
<evidence type="ECO:0000259" key="6">
    <source>
        <dbReference type="Pfam" id="PF06271"/>
    </source>
</evidence>
<evidence type="ECO:0000256" key="3">
    <source>
        <dbReference type="ARBA" id="ARBA00022989"/>
    </source>
</evidence>
<evidence type="ECO:0000313" key="7">
    <source>
        <dbReference type="EMBL" id="PAX59462.1"/>
    </source>
</evidence>
<proteinExistence type="predicted"/>
<accession>A0A2A2TM39</accession>
<dbReference type="Pfam" id="PF06271">
    <property type="entry name" value="RDD"/>
    <property type="match status" value="1"/>
</dbReference>
<reference evidence="7 8" key="1">
    <citation type="submission" date="2017-08" db="EMBL/GenBank/DDBJ databases">
        <title>Draft genome sequence of filamentous cyanobacterium Calothrix elsteri CCALA 953.</title>
        <authorList>
            <person name="Gagunashvili A.N."/>
            <person name="Elster J."/>
            <person name="Andresson O.S."/>
        </authorList>
    </citation>
    <scope>NUCLEOTIDE SEQUENCE [LARGE SCALE GENOMIC DNA]</scope>
    <source>
        <strain evidence="7 8">CCALA 953</strain>
    </source>
</reference>
<evidence type="ECO:0000256" key="5">
    <source>
        <dbReference type="SAM" id="Phobius"/>
    </source>
</evidence>
<organism evidence="7 8">
    <name type="scientific">Brunnivagina elsteri CCALA 953</name>
    <dbReference type="NCBI Taxonomy" id="987040"/>
    <lineage>
        <taxon>Bacteria</taxon>
        <taxon>Bacillati</taxon>
        <taxon>Cyanobacteriota</taxon>
        <taxon>Cyanophyceae</taxon>
        <taxon>Nostocales</taxon>
        <taxon>Calotrichaceae</taxon>
        <taxon>Brunnivagina</taxon>
    </lineage>
</organism>
<keyword evidence="2 5" id="KW-0812">Transmembrane</keyword>
<evidence type="ECO:0000256" key="4">
    <source>
        <dbReference type="ARBA" id="ARBA00023136"/>
    </source>
</evidence>
<dbReference type="GO" id="GO:0016020">
    <property type="term" value="C:membrane"/>
    <property type="evidence" value="ECO:0007669"/>
    <property type="project" value="UniProtKB-SubCell"/>
</dbReference>
<keyword evidence="4 5" id="KW-0472">Membrane</keyword>
<protein>
    <recommendedName>
        <fullName evidence="6">RDD domain-containing protein</fullName>
    </recommendedName>
</protein>
<feature type="domain" description="RDD" evidence="6">
    <location>
        <begin position="21"/>
        <end position="157"/>
    </location>
</feature>
<comment type="subcellular location">
    <subcellularLocation>
        <location evidence="1">Membrane</location>
        <topology evidence="1">Multi-pass membrane protein</topology>
    </subcellularLocation>
</comment>
<evidence type="ECO:0000256" key="1">
    <source>
        <dbReference type="ARBA" id="ARBA00004141"/>
    </source>
</evidence>
<feature type="transmembrane region" description="Helical" evidence="5">
    <location>
        <begin position="20"/>
        <end position="40"/>
    </location>
</feature>
<dbReference type="InterPro" id="IPR010432">
    <property type="entry name" value="RDD"/>
</dbReference>
<gene>
    <name evidence="7" type="ORF">CK510_06880</name>
</gene>
<dbReference type="OrthoDB" id="462690at2"/>
<evidence type="ECO:0000313" key="8">
    <source>
        <dbReference type="Proteomes" id="UP000218238"/>
    </source>
</evidence>
<name>A0A2A2TM39_9CYAN</name>
<keyword evidence="8" id="KW-1185">Reference proteome</keyword>
<dbReference type="AlphaFoldDB" id="A0A2A2TM39"/>
<comment type="caution">
    <text evidence="7">The sequence shown here is derived from an EMBL/GenBank/DDBJ whole genome shotgun (WGS) entry which is preliminary data.</text>
</comment>
<dbReference type="EMBL" id="NTFS01000050">
    <property type="protein sequence ID" value="PAX59462.1"/>
    <property type="molecule type" value="Genomic_DNA"/>
</dbReference>